<accession>A0A9D2Q866</accession>
<dbReference type="PROSITE" id="PS50263">
    <property type="entry name" value="CN_HYDROLASE"/>
    <property type="match status" value="1"/>
</dbReference>
<evidence type="ECO:0000256" key="2">
    <source>
        <dbReference type="ARBA" id="ARBA00022801"/>
    </source>
</evidence>
<dbReference type="GO" id="GO:0006107">
    <property type="term" value="P:oxaloacetate metabolic process"/>
    <property type="evidence" value="ECO:0007669"/>
    <property type="project" value="TreeGrafter"/>
</dbReference>
<sequence length="278" mass="30966">MTVLRIAQAQIPVYTQKQRLTELLRETAGRAVRGGADLLALPEMFCCPYDINAFAAFAEEEGGPLWRLCSDTARRFRIFLSAGTMPERDSAGHIYNTAYVFAPDGSRIARHRKMHLFDISIAGGQHFQESAVLTAGDEVTVFETGHCTMGLAVCYDIRFPELFRLMTLKGARVILVPASFNMTTGPMHWELLFRSQAVSNQVFLAGTAPARDTGSSYVSWAHSIITDPWGNVISQAGETEELLITQIDLSLCDRVREQIPVLQHLRNDVYTLTERHGS</sequence>
<keyword evidence="2 4" id="KW-0378">Hydrolase</keyword>
<dbReference type="InterPro" id="IPR001110">
    <property type="entry name" value="UPF0012_CS"/>
</dbReference>
<reference evidence="4" key="1">
    <citation type="journal article" date="2021" name="PeerJ">
        <title>Extensive microbial diversity within the chicken gut microbiome revealed by metagenomics and culture.</title>
        <authorList>
            <person name="Gilroy R."/>
            <person name="Ravi A."/>
            <person name="Getino M."/>
            <person name="Pursley I."/>
            <person name="Horton D.L."/>
            <person name="Alikhan N.F."/>
            <person name="Baker D."/>
            <person name="Gharbi K."/>
            <person name="Hall N."/>
            <person name="Watson M."/>
            <person name="Adriaenssens E.M."/>
            <person name="Foster-Nyarko E."/>
            <person name="Jarju S."/>
            <person name="Secka A."/>
            <person name="Antonio M."/>
            <person name="Oren A."/>
            <person name="Chaudhuri R.R."/>
            <person name="La Ragione R."/>
            <person name="Hildebrand F."/>
            <person name="Pallen M.J."/>
        </authorList>
    </citation>
    <scope>NUCLEOTIDE SEQUENCE</scope>
    <source>
        <strain evidence="4">CHK196-7946</strain>
    </source>
</reference>
<dbReference type="EMBL" id="DWVY01000035">
    <property type="protein sequence ID" value="HJC74684.1"/>
    <property type="molecule type" value="Genomic_DNA"/>
</dbReference>
<dbReference type="SUPFAM" id="SSF56317">
    <property type="entry name" value="Carbon-nitrogen hydrolase"/>
    <property type="match status" value="1"/>
</dbReference>
<feature type="domain" description="CN hydrolase" evidence="3">
    <location>
        <begin position="2"/>
        <end position="249"/>
    </location>
</feature>
<dbReference type="GO" id="GO:0006541">
    <property type="term" value="P:glutamine metabolic process"/>
    <property type="evidence" value="ECO:0007669"/>
    <property type="project" value="TreeGrafter"/>
</dbReference>
<gene>
    <name evidence="4" type="ORF">H9697_07025</name>
</gene>
<dbReference type="InterPro" id="IPR036526">
    <property type="entry name" value="C-N_Hydrolase_sf"/>
</dbReference>
<name>A0A9D2Q866_9FIRM</name>
<dbReference type="InterPro" id="IPR003010">
    <property type="entry name" value="C-N_Hydrolase"/>
</dbReference>
<comment type="caution">
    <text evidence="4">The sequence shown here is derived from an EMBL/GenBank/DDBJ whole genome shotgun (WGS) entry which is preliminary data.</text>
</comment>
<dbReference type="CDD" id="cd07572">
    <property type="entry name" value="nit"/>
    <property type="match status" value="1"/>
</dbReference>
<dbReference type="Proteomes" id="UP000823902">
    <property type="component" value="Unassembled WGS sequence"/>
</dbReference>
<evidence type="ECO:0000313" key="5">
    <source>
        <dbReference type="Proteomes" id="UP000823902"/>
    </source>
</evidence>
<dbReference type="PANTHER" id="PTHR23088:SF30">
    <property type="entry name" value="OMEGA-AMIDASE NIT2"/>
    <property type="match status" value="1"/>
</dbReference>
<dbReference type="PANTHER" id="PTHR23088">
    <property type="entry name" value="NITRILASE-RELATED"/>
    <property type="match status" value="1"/>
</dbReference>
<dbReference type="PROSITE" id="PS01227">
    <property type="entry name" value="UPF0012"/>
    <property type="match status" value="1"/>
</dbReference>
<dbReference type="InterPro" id="IPR045254">
    <property type="entry name" value="Nit1/2_C-N_Hydrolase"/>
</dbReference>
<evidence type="ECO:0000313" key="4">
    <source>
        <dbReference type="EMBL" id="HJC74684.1"/>
    </source>
</evidence>
<protein>
    <submittedName>
        <fullName evidence="4">Carbon-nitrogen hydrolase family protein</fullName>
    </submittedName>
</protein>
<dbReference type="Pfam" id="PF00795">
    <property type="entry name" value="CN_hydrolase"/>
    <property type="match status" value="1"/>
</dbReference>
<dbReference type="Gene3D" id="3.60.110.10">
    <property type="entry name" value="Carbon-nitrogen hydrolase"/>
    <property type="match status" value="1"/>
</dbReference>
<dbReference type="AlphaFoldDB" id="A0A9D2Q866"/>
<dbReference type="GO" id="GO:0006528">
    <property type="term" value="P:asparagine metabolic process"/>
    <property type="evidence" value="ECO:0007669"/>
    <property type="project" value="TreeGrafter"/>
</dbReference>
<evidence type="ECO:0000256" key="1">
    <source>
        <dbReference type="ARBA" id="ARBA00010613"/>
    </source>
</evidence>
<evidence type="ECO:0000259" key="3">
    <source>
        <dbReference type="PROSITE" id="PS50263"/>
    </source>
</evidence>
<dbReference type="GO" id="GO:0050152">
    <property type="term" value="F:omega-amidase activity"/>
    <property type="evidence" value="ECO:0007669"/>
    <property type="project" value="TreeGrafter"/>
</dbReference>
<reference evidence="4" key="2">
    <citation type="submission" date="2021-04" db="EMBL/GenBank/DDBJ databases">
        <authorList>
            <person name="Gilroy R."/>
        </authorList>
    </citation>
    <scope>NUCLEOTIDE SEQUENCE</scope>
    <source>
        <strain evidence="4">CHK196-7946</strain>
    </source>
</reference>
<proteinExistence type="inferred from homology"/>
<comment type="similarity">
    <text evidence="1">Belongs to the carbon-nitrogen hydrolase superfamily. NIT1/NIT2 family.</text>
</comment>
<organism evidence="4 5">
    <name type="scientific">Candidatus Mediterraneibacter faecavium</name>
    <dbReference type="NCBI Taxonomy" id="2838668"/>
    <lineage>
        <taxon>Bacteria</taxon>
        <taxon>Bacillati</taxon>
        <taxon>Bacillota</taxon>
        <taxon>Clostridia</taxon>
        <taxon>Lachnospirales</taxon>
        <taxon>Lachnospiraceae</taxon>
        <taxon>Mediterraneibacter</taxon>
    </lineage>
</organism>